<keyword evidence="5 7" id="KW-0472">Membrane</keyword>
<keyword evidence="2 7" id="KW-0812">Transmembrane</keyword>
<dbReference type="InterPro" id="IPR050932">
    <property type="entry name" value="TM2D1-3-like"/>
</dbReference>
<evidence type="ECO:0000256" key="5">
    <source>
        <dbReference type="ARBA" id="ARBA00023136"/>
    </source>
</evidence>
<accession>A0A3B7MWY1</accession>
<feature type="domain" description="TM2" evidence="8">
    <location>
        <begin position="9"/>
        <end position="57"/>
    </location>
</feature>
<dbReference type="EMBL" id="CP032157">
    <property type="protein sequence ID" value="AXY78628.1"/>
    <property type="molecule type" value="Genomic_DNA"/>
</dbReference>
<keyword evidence="4 7" id="KW-1133">Transmembrane helix</keyword>
<dbReference type="AlphaFoldDB" id="A0A3B7MWY1"/>
<keyword evidence="3" id="KW-0732">Signal</keyword>
<evidence type="ECO:0000313" key="10">
    <source>
        <dbReference type="Proteomes" id="UP000263900"/>
    </source>
</evidence>
<evidence type="ECO:0000256" key="3">
    <source>
        <dbReference type="ARBA" id="ARBA00022729"/>
    </source>
</evidence>
<evidence type="ECO:0000256" key="4">
    <source>
        <dbReference type="ARBA" id="ARBA00022989"/>
    </source>
</evidence>
<reference evidence="9 10" key="1">
    <citation type="submission" date="2018-09" db="EMBL/GenBank/DDBJ databases">
        <title>Genome sequencing of strain 6GH32-13.</title>
        <authorList>
            <person name="Weon H.-Y."/>
            <person name="Heo J."/>
            <person name="Kwon S.-W."/>
        </authorList>
    </citation>
    <scope>NUCLEOTIDE SEQUENCE [LARGE SCALE GENOMIC DNA]</scope>
    <source>
        <strain evidence="9 10">5GH32-13</strain>
    </source>
</reference>
<evidence type="ECO:0000259" key="8">
    <source>
        <dbReference type="Pfam" id="PF05154"/>
    </source>
</evidence>
<evidence type="ECO:0000256" key="6">
    <source>
        <dbReference type="ARBA" id="ARBA00023180"/>
    </source>
</evidence>
<feature type="transmembrane region" description="Helical" evidence="7">
    <location>
        <begin position="12"/>
        <end position="32"/>
    </location>
</feature>
<proteinExistence type="predicted"/>
<organism evidence="9 10">
    <name type="scientific">Paraflavitalea soli</name>
    <dbReference type="NCBI Taxonomy" id="2315862"/>
    <lineage>
        <taxon>Bacteria</taxon>
        <taxon>Pseudomonadati</taxon>
        <taxon>Bacteroidota</taxon>
        <taxon>Chitinophagia</taxon>
        <taxon>Chitinophagales</taxon>
        <taxon>Chitinophagaceae</taxon>
        <taxon>Paraflavitalea</taxon>
    </lineage>
</organism>
<sequence>MNAVPRDGDKSQVIALILCIVVGGLGIHRFYLGYTWQGIVQLLTLGVCGIWTLIDLIRIITGDLQPKNGTYTTTL</sequence>
<dbReference type="Proteomes" id="UP000263900">
    <property type="component" value="Chromosome"/>
</dbReference>
<protein>
    <submittedName>
        <fullName evidence="9">TM2 domain-containing protein</fullName>
    </submittedName>
</protein>
<gene>
    <name evidence="9" type="ORF">D3H65_13530</name>
</gene>
<evidence type="ECO:0000256" key="2">
    <source>
        <dbReference type="ARBA" id="ARBA00022692"/>
    </source>
</evidence>
<evidence type="ECO:0000313" key="9">
    <source>
        <dbReference type="EMBL" id="AXY78628.1"/>
    </source>
</evidence>
<dbReference type="Pfam" id="PF05154">
    <property type="entry name" value="TM2"/>
    <property type="match status" value="1"/>
</dbReference>
<feature type="transmembrane region" description="Helical" evidence="7">
    <location>
        <begin position="38"/>
        <end position="57"/>
    </location>
</feature>
<comment type="subcellular location">
    <subcellularLocation>
        <location evidence="1">Membrane</location>
        <topology evidence="1">Multi-pass membrane protein</topology>
    </subcellularLocation>
</comment>
<dbReference type="PANTHER" id="PTHR21016">
    <property type="entry name" value="BETA-AMYLOID BINDING PROTEIN-RELATED"/>
    <property type="match status" value="1"/>
</dbReference>
<dbReference type="PANTHER" id="PTHR21016:SF7">
    <property type="entry name" value="TM2 DOMAIN-CONTAINING PROTEIN 3"/>
    <property type="match status" value="1"/>
</dbReference>
<keyword evidence="10" id="KW-1185">Reference proteome</keyword>
<evidence type="ECO:0000256" key="7">
    <source>
        <dbReference type="SAM" id="Phobius"/>
    </source>
</evidence>
<dbReference type="OrthoDB" id="9816361at2"/>
<dbReference type="InterPro" id="IPR007829">
    <property type="entry name" value="TM2"/>
</dbReference>
<keyword evidence="6" id="KW-0325">Glycoprotein</keyword>
<dbReference type="GO" id="GO:0016020">
    <property type="term" value="C:membrane"/>
    <property type="evidence" value="ECO:0007669"/>
    <property type="project" value="UniProtKB-SubCell"/>
</dbReference>
<dbReference type="KEGG" id="pseg:D3H65_13530"/>
<name>A0A3B7MWY1_9BACT</name>
<evidence type="ECO:0000256" key="1">
    <source>
        <dbReference type="ARBA" id="ARBA00004141"/>
    </source>
</evidence>